<name>A0A329E7W7_VIBDI</name>
<evidence type="ECO:0000313" key="2">
    <source>
        <dbReference type="Proteomes" id="UP000248729"/>
    </source>
</evidence>
<sequence>MNIKPVVDWQSPEITPNVPKGETKTFWLAVSSNIRGEFKTFVFDAQYVNKPLEYAEDDIECEYPLDDECFVTSDGDPIECIGWFDVRNHQDFDNYYEPFSFNEDYVLLGWAEYEKPDFTGV</sequence>
<dbReference type="RefSeq" id="WP_112404112.1">
    <property type="nucleotide sequence ID" value="NZ_QLTR01000014.1"/>
</dbReference>
<gene>
    <name evidence="1" type="ORF">DET48_11464</name>
</gene>
<protein>
    <submittedName>
        <fullName evidence="1">Uncharacterized protein</fullName>
    </submittedName>
</protein>
<proteinExistence type="predicted"/>
<dbReference type="Proteomes" id="UP000248729">
    <property type="component" value="Unassembled WGS sequence"/>
</dbReference>
<reference evidence="1 2" key="1">
    <citation type="submission" date="2018-06" db="EMBL/GenBank/DDBJ databases">
        <title>Freshwater and sediment microbial communities from various areas in North America, analyzing microbe dynamics in response to fracking.</title>
        <authorList>
            <person name="Lamendella R."/>
        </authorList>
    </citation>
    <scope>NUCLEOTIDE SEQUENCE [LARGE SCALE GENOMIC DNA]</scope>
    <source>
        <strain evidence="1 2">99A</strain>
    </source>
</reference>
<accession>A0A329E7W7</accession>
<organism evidence="1 2">
    <name type="scientific">Vibrio diazotrophicus</name>
    <dbReference type="NCBI Taxonomy" id="685"/>
    <lineage>
        <taxon>Bacteria</taxon>
        <taxon>Pseudomonadati</taxon>
        <taxon>Pseudomonadota</taxon>
        <taxon>Gammaproteobacteria</taxon>
        <taxon>Vibrionales</taxon>
        <taxon>Vibrionaceae</taxon>
        <taxon>Vibrio</taxon>
    </lineage>
</organism>
<dbReference type="EMBL" id="QLTR01000014">
    <property type="protein sequence ID" value="RAS62669.1"/>
    <property type="molecule type" value="Genomic_DNA"/>
</dbReference>
<dbReference type="AlphaFoldDB" id="A0A329E7W7"/>
<comment type="caution">
    <text evidence="1">The sequence shown here is derived from an EMBL/GenBank/DDBJ whole genome shotgun (WGS) entry which is preliminary data.</text>
</comment>
<evidence type="ECO:0000313" key="1">
    <source>
        <dbReference type="EMBL" id="RAS62669.1"/>
    </source>
</evidence>